<keyword evidence="12" id="KW-1185">Reference proteome</keyword>
<keyword evidence="7" id="KW-0539">Nucleus</keyword>
<proteinExistence type="predicted"/>
<dbReference type="PANTHER" id="PTHR46179:SF13">
    <property type="entry name" value="C2H2-TYPE DOMAIN-CONTAINING PROTEIN"/>
    <property type="match status" value="1"/>
</dbReference>
<keyword evidence="4" id="KW-0862">Zinc</keyword>
<feature type="region of interest" description="Disordered" evidence="9">
    <location>
        <begin position="60"/>
        <end position="107"/>
    </location>
</feature>
<feature type="region of interest" description="Disordered" evidence="9">
    <location>
        <begin position="630"/>
        <end position="678"/>
    </location>
</feature>
<feature type="region of interest" description="Disordered" evidence="9">
    <location>
        <begin position="353"/>
        <end position="384"/>
    </location>
</feature>
<protein>
    <recommendedName>
        <fullName evidence="10">C2H2-type domain-containing protein</fullName>
    </recommendedName>
</protein>
<reference evidence="11" key="1">
    <citation type="submission" date="2020-02" db="EMBL/GenBank/DDBJ databases">
        <authorList>
            <person name="Palmer J.M."/>
        </authorList>
    </citation>
    <scope>NUCLEOTIDE SEQUENCE</scope>
    <source>
        <strain evidence="11">EPUS1.4</strain>
        <tissue evidence="11">Thallus</tissue>
    </source>
</reference>
<evidence type="ECO:0000256" key="8">
    <source>
        <dbReference type="PROSITE-ProRule" id="PRU00042"/>
    </source>
</evidence>
<evidence type="ECO:0000259" key="10">
    <source>
        <dbReference type="PROSITE" id="PS50157"/>
    </source>
</evidence>
<comment type="caution">
    <text evidence="11">The sequence shown here is derived from an EMBL/GenBank/DDBJ whole genome shotgun (WGS) entry which is preliminary data.</text>
</comment>
<dbReference type="EMBL" id="JAACFV010000047">
    <property type="protein sequence ID" value="KAF7508996.1"/>
    <property type="molecule type" value="Genomic_DNA"/>
</dbReference>
<gene>
    <name evidence="11" type="ORF">GJ744_008552</name>
</gene>
<sequence length="736" mass="81711">MSLSKGATFHVPSSPPTEDSPVLSIRHLARRSPTSSQASLISLLFEKEEGAARSIQDFEHTFSGARGKQRAHRRGVNEASGRRGVYTPAHLPSDEGLGSSASTPTDKDLTRVFERALDLDSGLGSSIKTESAKETHVRAGGETSEEDGLSVGDLIQGVVKKEPQIRQRSIASEAQSAIVRSISPMTSSTPGHSHLSNFARKQFADNILQPILREDRFKIFHPLVSTLGSRTNKAIKCLRDLEQSLICEPLRLAISHTLYRSFGEFSVQLVLDTFHHLSEQEQRRASDRPYDNGYFLDLVQQVGRLAAQMDYSPDDEVTLEGGLSQTGRPAELVRWKNGEGVSLRTNERYEAQPLIKRQRSNESLDDDAERSMARRKKNAEPKTTELRCSDRTCDKIFNRKCDLAKHEKTHSRPFKCPEKTCKYHDQGLPTEKERDRHVNDKHSTNPRYFHCKYCVFKTKRDSNCKQHMEKKHGWTYERVKGNAKSARTPQQTPQTPSMSTPSISDDWGNTSVYGSDGGSNFTPYTTSLDDFGDTMQPPTNPYQVSLFPTNPTPPSRTYGYGSPELNFNSSPYGPGCSAPLPGNVNFTSPYAYNQGYLDTPLTPAHTTGPAFNVTSSNPLHIDIDYQGDFSAGLPTPGSHSLQPQSRNPSISGISPMIAEDDLFQPPPQPSHPADHTMSNTYTGMTDLPNDDFALFGVSGDPSMVPSTADVSYEHMDMFSNMETEYSDSQLGRYLNL</sequence>
<feature type="compositionally biased region" description="Polar residues" evidence="9">
    <location>
        <begin position="485"/>
        <end position="506"/>
    </location>
</feature>
<feature type="domain" description="C2H2-type" evidence="10">
    <location>
        <begin position="386"/>
        <end position="415"/>
    </location>
</feature>
<dbReference type="PROSITE" id="PS50157">
    <property type="entry name" value="ZINC_FINGER_C2H2_2"/>
    <property type="match status" value="1"/>
</dbReference>
<evidence type="ECO:0000256" key="3">
    <source>
        <dbReference type="ARBA" id="ARBA00022771"/>
    </source>
</evidence>
<comment type="subcellular location">
    <subcellularLocation>
        <location evidence="1">Nucleus</location>
    </subcellularLocation>
</comment>
<organism evidence="11 12">
    <name type="scientific">Endocarpon pusillum</name>
    <dbReference type="NCBI Taxonomy" id="364733"/>
    <lineage>
        <taxon>Eukaryota</taxon>
        <taxon>Fungi</taxon>
        <taxon>Dikarya</taxon>
        <taxon>Ascomycota</taxon>
        <taxon>Pezizomycotina</taxon>
        <taxon>Eurotiomycetes</taxon>
        <taxon>Chaetothyriomycetidae</taxon>
        <taxon>Verrucariales</taxon>
        <taxon>Verrucariaceae</taxon>
        <taxon>Endocarpon</taxon>
    </lineage>
</organism>
<feature type="region of interest" description="Disordered" evidence="9">
    <location>
        <begin position="125"/>
        <end position="148"/>
    </location>
</feature>
<name>A0A8H7AKY2_9EURO</name>
<feature type="region of interest" description="Disordered" evidence="9">
    <location>
        <begin position="1"/>
        <end position="37"/>
    </location>
</feature>
<feature type="compositionally biased region" description="Basic and acidic residues" evidence="9">
    <location>
        <begin position="130"/>
        <end position="139"/>
    </location>
</feature>
<dbReference type="AlphaFoldDB" id="A0A8H7AKY2"/>
<evidence type="ECO:0000256" key="5">
    <source>
        <dbReference type="ARBA" id="ARBA00023015"/>
    </source>
</evidence>
<dbReference type="PROSITE" id="PS00028">
    <property type="entry name" value="ZINC_FINGER_C2H2_1"/>
    <property type="match status" value="1"/>
</dbReference>
<evidence type="ECO:0000313" key="12">
    <source>
        <dbReference type="Proteomes" id="UP000606974"/>
    </source>
</evidence>
<dbReference type="InterPro" id="IPR051061">
    <property type="entry name" value="Zinc_finger_trans_reg"/>
</dbReference>
<accession>A0A8H7AKY2</accession>
<evidence type="ECO:0000256" key="2">
    <source>
        <dbReference type="ARBA" id="ARBA00022723"/>
    </source>
</evidence>
<dbReference type="OrthoDB" id="9368434at2759"/>
<dbReference type="InterPro" id="IPR013087">
    <property type="entry name" value="Znf_C2H2_type"/>
</dbReference>
<evidence type="ECO:0000313" key="11">
    <source>
        <dbReference type="EMBL" id="KAF7508996.1"/>
    </source>
</evidence>
<dbReference type="SMART" id="SM00355">
    <property type="entry name" value="ZnF_C2H2"/>
    <property type="match status" value="3"/>
</dbReference>
<feature type="compositionally biased region" description="Polar residues" evidence="9">
    <location>
        <begin position="637"/>
        <end position="652"/>
    </location>
</feature>
<keyword evidence="2" id="KW-0479">Metal-binding</keyword>
<dbReference type="PANTHER" id="PTHR46179">
    <property type="entry name" value="ZINC FINGER PROTEIN"/>
    <property type="match status" value="1"/>
</dbReference>
<evidence type="ECO:0000256" key="9">
    <source>
        <dbReference type="SAM" id="MobiDB-lite"/>
    </source>
</evidence>
<keyword evidence="3 8" id="KW-0863">Zinc-finger</keyword>
<evidence type="ECO:0000256" key="1">
    <source>
        <dbReference type="ARBA" id="ARBA00004123"/>
    </source>
</evidence>
<evidence type="ECO:0000256" key="7">
    <source>
        <dbReference type="ARBA" id="ARBA00023242"/>
    </source>
</evidence>
<evidence type="ECO:0000256" key="4">
    <source>
        <dbReference type="ARBA" id="ARBA00022833"/>
    </source>
</evidence>
<keyword evidence="6" id="KW-0804">Transcription</keyword>
<evidence type="ECO:0000256" key="6">
    <source>
        <dbReference type="ARBA" id="ARBA00023163"/>
    </source>
</evidence>
<keyword evidence="5" id="KW-0805">Transcription regulation</keyword>
<dbReference type="GO" id="GO:0008270">
    <property type="term" value="F:zinc ion binding"/>
    <property type="evidence" value="ECO:0007669"/>
    <property type="project" value="UniProtKB-KW"/>
</dbReference>
<feature type="region of interest" description="Disordered" evidence="9">
    <location>
        <begin position="481"/>
        <end position="506"/>
    </location>
</feature>
<dbReference type="GO" id="GO:0005634">
    <property type="term" value="C:nucleus"/>
    <property type="evidence" value="ECO:0007669"/>
    <property type="project" value="UniProtKB-SubCell"/>
</dbReference>
<dbReference type="GO" id="GO:0006357">
    <property type="term" value="P:regulation of transcription by RNA polymerase II"/>
    <property type="evidence" value="ECO:0007669"/>
    <property type="project" value="TreeGrafter"/>
</dbReference>
<dbReference type="Proteomes" id="UP000606974">
    <property type="component" value="Unassembled WGS sequence"/>
</dbReference>